<evidence type="ECO:0000313" key="1">
    <source>
        <dbReference type="EnsemblMetazoa" id="AAEL027407-PA"/>
    </source>
</evidence>
<dbReference type="Proteomes" id="UP000008820">
    <property type="component" value="Chromosome 2"/>
</dbReference>
<gene>
    <name evidence="1" type="primary">110675573</name>
</gene>
<dbReference type="EnsemblMetazoa" id="AAEL027407-RA">
    <property type="protein sequence ID" value="AAEL027407-PA"/>
    <property type="gene ID" value="AAEL027407"/>
</dbReference>
<accession>A0A6I8U9V8</accession>
<reference evidence="1" key="2">
    <citation type="submission" date="2020-05" db="UniProtKB">
        <authorList>
            <consortium name="EnsemblMetazoa"/>
        </authorList>
    </citation>
    <scope>IDENTIFICATION</scope>
    <source>
        <strain evidence="1">LVP_AGWG</strain>
    </source>
</reference>
<dbReference type="InParanoid" id="A0A6I8U9V8"/>
<organism evidence="1 2">
    <name type="scientific">Aedes aegypti</name>
    <name type="common">Yellowfever mosquito</name>
    <name type="synonym">Culex aegypti</name>
    <dbReference type="NCBI Taxonomy" id="7159"/>
    <lineage>
        <taxon>Eukaryota</taxon>
        <taxon>Metazoa</taxon>
        <taxon>Ecdysozoa</taxon>
        <taxon>Arthropoda</taxon>
        <taxon>Hexapoda</taxon>
        <taxon>Insecta</taxon>
        <taxon>Pterygota</taxon>
        <taxon>Neoptera</taxon>
        <taxon>Endopterygota</taxon>
        <taxon>Diptera</taxon>
        <taxon>Nematocera</taxon>
        <taxon>Culicoidea</taxon>
        <taxon>Culicidae</taxon>
        <taxon>Culicinae</taxon>
        <taxon>Aedini</taxon>
        <taxon>Aedes</taxon>
        <taxon>Stegomyia</taxon>
    </lineage>
</organism>
<keyword evidence="2" id="KW-1185">Reference proteome</keyword>
<dbReference type="OrthoDB" id="7726530at2759"/>
<name>A0A6I8U9V8_AEDAE</name>
<dbReference type="AlphaFoldDB" id="A0A6I8U9V8"/>
<reference evidence="1 2" key="1">
    <citation type="submission" date="2017-06" db="EMBL/GenBank/DDBJ databases">
        <title>Aedes aegypti genome working group (AGWG) sequencing and assembly.</title>
        <authorList>
            <consortium name="Aedes aegypti Genome Working Group (AGWG)"/>
            <person name="Matthews B.J."/>
        </authorList>
    </citation>
    <scope>NUCLEOTIDE SEQUENCE [LARGE SCALE GENOMIC DNA]</scope>
    <source>
        <strain evidence="1 2">LVP_AGWG</strain>
    </source>
</reference>
<protein>
    <submittedName>
        <fullName evidence="1">Uncharacterized protein</fullName>
    </submittedName>
</protein>
<evidence type="ECO:0000313" key="2">
    <source>
        <dbReference type="Proteomes" id="UP000008820"/>
    </source>
</evidence>
<sequence>MDCFSDIKFHGYFIGTLAGLLEVASLGLSVYFYCVGGKDGDNGLAGDLQGLVSTSYVDYIGDGLILIAVGLMMYGIYKENRYCLIPFILAICFDWVSYIVLYLDRSLPSHVWLLISAFFIYVLVALIGLFVLFSMKTLKDDDRRNVKYDRADDVFV</sequence>
<proteinExistence type="predicted"/>